<evidence type="ECO:0000313" key="1">
    <source>
        <dbReference type="EMBL" id="KAK5967403.1"/>
    </source>
</evidence>
<name>A0AAN8FNC4_TRICO</name>
<evidence type="ECO:0000313" key="2">
    <source>
        <dbReference type="Proteomes" id="UP001331761"/>
    </source>
</evidence>
<dbReference type="Proteomes" id="UP001331761">
    <property type="component" value="Unassembled WGS sequence"/>
</dbReference>
<keyword evidence="2" id="KW-1185">Reference proteome</keyword>
<sequence>MDVDYSHSALFYVTGWRDSDVIKLCNVARSACWAHRLTEPFSEAKKRIAKELKLTKPIDKLAFDSEILSDQDSPETVGMEADNFTKLFGKKVRPRTVMPLMTSTRCDGISPVVTYAVLPHPEDSSPCEKRCP</sequence>
<comment type="caution">
    <text evidence="1">The sequence shown here is derived from an EMBL/GenBank/DDBJ whole genome shotgun (WGS) entry which is preliminary data.</text>
</comment>
<organism evidence="1 2">
    <name type="scientific">Trichostrongylus colubriformis</name>
    <name type="common">Black scour worm</name>
    <dbReference type="NCBI Taxonomy" id="6319"/>
    <lineage>
        <taxon>Eukaryota</taxon>
        <taxon>Metazoa</taxon>
        <taxon>Ecdysozoa</taxon>
        <taxon>Nematoda</taxon>
        <taxon>Chromadorea</taxon>
        <taxon>Rhabditida</taxon>
        <taxon>Rhabditina</taxon>
        <taxon>Rhabditomorpha</taxon>
        <taxon>Strongyloidea</taxon>
        <taxon>Trichostrongylidae</taxon>
        <taxon>Trichostrongylus</taxon>
    </lineage>
</organism>
<dbReference type="EMBL" id="WIXE01022529">
    <property type="protein sequence ID" value="KAK5967403.1"/>
    <property type="molecule type" value="Genomic_DNA"/>
</dbReference>
<protein>
    <submittedName>
        <fullName evidence="1">Uncharacterized protein</fullName>
    </submittedName>
</protein>
<reference evidence="1 2" key="1">
    <citation type="submission" date="2019-10" db="EMBL/GenBank/DDBJ databases">
        <title>Assembly and Annotation for the nematode Trichostrongylus colubriformis.</title>
        <authorList>
            <person name="Martin J."/>
        </authorList>
    </citation>
    <scope>NUCLEOTIDE SEQUENCE [LARGE SCALE GENOMIC DNA]</scope>
    <source>
        <strain evidence="1">G859</strain>
        <tissue evidence="1">Whole worm</tissue>
    </source>
</reference>
<gene>
    <name evidence="1" type="ORF">GCK32_012676</name>
</gene>
<accession>A0AAN8FNC4</accession>
<dbReference type="AlphaFoldDB" id="A0AAN8FNC4"/>
<proteinExistence type="predicted"/>